<dbReference type="InterPro" id="IPR036388">
    <property type="entry name" value="WH-like_DNA-bd_sf"/>
</dbReference>
<evidence type="ECO:0000313" key="2">
    <source>
        <dbReference type="EMBL" id="AQQ08208.1"/>
    </source>
</evidence>
<reference evidence="2 3" key="1">
    <citation type="submission" date="2017-02" db="EMBL/GenBank/DDBJ databases">
        <authorList>
            <person name="Jeong S."/>
        </authorList>
    </citation>
    <scope>NUCLEOTIDE SEQUENCE [LARGE SCALE GENOMIC DNA]</scope>
    <source>
        <strain evidence="2 3">RMAR6-6</strain>
        <plasmid evidence="2 3">unnamed2</plasmid>
    </source>
</reference>
<geneLocation type="plasmid" evidence="2 3">
    <name>unnamed2</name>
</geneLocation>
<protein>
    <recommendedName>
        <fullName evidence="4">BadM/Rrf2 family transcriptional regulator</fullName>
    </recommendedName>
</protein>
<keyword evidence="3" id="KW-1185">Reference proteome</keyword>
<evidence type="ECO:0000256" key="1">
    <source>
        <dbReference type="ARBA" id="ARBA00023125"/>
    </source>
</evidence>
<dbReference type="EMBL" id="CP019632">
    <property type="protein sequence ID" value="AQQ08208.1"/>
    <property type="molecule type" value="Genomic_DNA"/>
</dbReference>
<name>A0ABN4X553_9HYPH</name>
<dbReference type="PROSITE" id="PS51197">
    <property type="entry name" value="HTH_RRF2_2"/>
    <property type="match status" value="1"/>
</dbReference>
<accession>A0ABN4X553</accession>
<proteinExistence type="predicted"/>
<dbReference type="PROSITE" id="PS01332">
    <property type="entry name" value="HTH_RRF2_1"/>
    <property type="match status" value="1"/>
</dbReference>
<evidence type="ECO:0008006" key="4">
    <source>
        <dbReference type="Google" id="ProtNLM"/>
    </source>
</evidence>
<dbReference type="InterPro" id="IPR036390">
    <property type="entry name" value="WH_DNA-bd_sf"/>
</dbReference>
<dbReference type="SUPFAM" id="SSF46785">
    <property type="entry name" value="Winged helix' DNA-binding domain"/>
    <property type="match status" value="1"/>
</dbReference>
<dbReference type="RefSeq" id="WP_077294835.1">
    <property type="nucleotide sequence ID" value="NZ_CP019632.1"/>
</dbReference>
<dbReference type="Gene3D" id="1.10.10.10">
    <property type="entry name" value="Winged helix-like DNA-binding domain superfamily/Winged helix DNA-binding domain"/>
    <property type="match status" value="1"/>
</dbReference>
<dbReference type="PANTHER" id="PTHR33221:SF4">
    <property type="entry name" value="HTH-TYPE TRANSCRIPTIONAL REPRESSOR NSRR"/>
    <property type="match status" value="1"/>
</dbReference>
<gene>
    <name evidence="2" type="ORF">B0E33_30810</name>
</gene>
<dbReference type="InterPro" id="IPR000944">
    <property type="entry name" value="Tscrpt_reg_Rrf2"/>
</dbReference>
<dbReference type="Proteomes" id="UP000188174">
    <property type="component" value="Plasmid unnamed2"/>
</dbReference>
<dbReference type="PANTHER" id="PTHR33221">
    <property type="entry name" value="WINGED HELIX-TURN-HELIX TRANSCRIPTIONAL REGULATOR, RRF2 FAMILY"/>
    <property type="match status" value="1"/>
</dbReference>
<evidence type="ECO:0000313" key="3">
    <source>
        <dbReference type="Proteomes" id="UP000188174"/>
    </source>
</evidence>
<organism evidence="2 3">
    <name type="scientific">Roseibium algicola</name>
    <dbReference type="NCBI Taxonomy" id="2857014"/>
    <lineage>
        <taxon>Bacteria</taxon>
        <taxon>Pseudomonadati</taxon>
        <taxon>Pseudomonadota</taxon>
        <taxon>Alphaproteobacteria</taxon>
        <taxon>Hyphomicrobiales</taxon>
        <taxon>Stappiaceae</taxon>
        <taxon>Roseibium</taxon>
    </lineage>
</organism>
<dbReference type="Pfam" id="PF02082">
    <property type="entry name" value="Rrf2"/>
    <property type="match status" value="1"/>
</dbReference>
<sequence length="178" mass="20041">MRLSSHSDLAVRLFLYLDAQEDKERRVLTPELCQVLDTKRSTVNETTSSLAKVGLLDTRSGKYGGIILSRPISDILVSEVISICEQRSGWQFAQCDNPAGCDCYMKGHCAVQPMYQQALHEFIRIFDKFCLADLQTDVNVKVARRAAEKYISGNGLVSGDLERYSKRRKENRSLTDAS</sequence>
<keyword evidence="1" id="KW-0238">DNA-binding</keyword>
<dbReference type="InterPro" id="IPR030489">
    <property type="entry name" value="TR_Rrf2-type_CS"/>
</dbReference>
<keyword evidence="2" id="KW-0614">Plasmid</keyword>